<dbReference type="CDD" id="cd00302">
    <property type="entry name" value="cytochrome_P450"/>
    <property type="match status" value="1"/>
</dbReference>
<gene>
    <name evidence="3" type="ORF">FCC1311_098141</name>
</gene>
<dbReference type="Gene3D" id="1.10.630.10">
    <property type="entry name" value="Cytochrome P450"/>
    <property type="match status" value="1"/>
</dbReference>
<protein>
    <submittedName>
        <fullName evidence="3">Cytochrome P450 714C3</fullName>
    </submittedName>
</protein>
<dbReference type="EMBL" id="BEYU01000046">
    <property type="protein sequence ID" value="GBG28701.1"/>
    <property type="molecule type" value="Genomic_DNA"/>
</dbReference>
<evidence type="ECO:0000313" key="3">
    <source>
        <dbReference type="EMBL" id="GBG28701.1"/>
    </source>
</evidence>
<keyword evidence="2" id="KW-0349">Heme</keyword>
<dbReference type="InterPro" id="IPR036396">
    <property type="entry name" value="Cyt_P450_sf"/>
</dbReference>
<dbReference type="PANTHER" id="PTHR24305">
    <property type="entry name" value="CYTOCHROME P450"/>
    <property type="match status" value="1"/>
</dbReference>
<comment type="caution">
    <text evidence="3">The sequence shown here is derived from an EMBL/GenBank/DDBJ whole genome shotgun (WGS) entry which is preliminary data.</text>
</comment>
<dbReference type="InterPro" id="IPR050121">
    <property type="entry name" value="Cytochrome_P450_monoxygenase"/>
</dbReference>
<dbReference type="OrthoDB" id="44260at2759"/>
<dbReference type="AlphaFoldDB" id="A0A2R5GK94"/>
<keyword evidence="2" id="KW-0479">Metal-binding</keyword>
<dbReference type="GO" id="GO:0016705">
    <property type="term" value="F:oxidoreductase activity, acting on paired donors, with incorporation or reduction of molecular oxygen"/>
    <property type="evidence" value="ECO:0007669"/>
    <property type="project" value="InterPro"/>
</dbReference>
<dbReference type="PRINTS" id="PR00463">
    <property type="entry name" value="EP450I"/>
</dbReference>
<proteinExistence type="inferred from homology"/>
<name>A0A2R5GK94_9STRA</name>
<feature type="binding site" description="axial binding residue" evidence="2">
    <location>
        <position position="468"/>
    </location>
    <ligand>
        <name>heme</name>
        <dbReference type="ChEBI" id="CHEBI:30413"/>
    </ligand>
    <ligandPart>
        <name>Fe</name>
        <dbReference type="ChEBI" id="CHEBI:18248"/>
    </ligandPart>
</feature>
<dbReference type="PANTHER" id="PTHR24305:SF166">
    <property type="entry name" value="CYTOCHROME P450 12A4, MITOCHONDRIAL-RELATED"/>
    <property type="match status" value="1"/>
</dbReference>
<dbReference type="PRINTS" id="PR00385">
    <property type="entry name" value="P450"/>
</dbReference>
<dbReference type="GO" id="GO:0004497">
    <property type="term" value="F:monooxygenase activity"/>
    <property type="evidence" value="ECO:0007669"/>
    <property type="project" value="InterPro"/>
</dbReference>
<comment type="similarity">
    <text evidence="1">Belongs to the cytochrome P450 family.</text>
</comment>
<dbReference type="Proteomes" id="UP000241890">
    <property type="component" value="Unassembled WGS sequence"/>
</dbReference>
<sequence>MDAQKSPKQQHKDARMEDFAFKFQGRKLTWKEVPTVLPREGEYDISKHLAGPMREDKTWFQAQAELKPCLVRGTTHVKYAEWQRKYGGEQGLAANIVVPLLATGRENDVGKLQVPTRTMQVIVGNPKDAERLARYHVRKQGNFTTGLYSSIISTRDNESWRDQRETLVTAFLPRASLEQILPVSVARARACVDRLREVSENFTVPVDMNDFALYETQAQLQLALFGEDEEFMNRTNKAFRDSMSGKADSAFVRNFCKQVVERAKQPERTCPAHPDLIASGACPHVRGPLSNRLTELGGDKYQAVGNAVIFEFAGHDTTGHTLTWLLFELSKNPAYQQRLRDEVDEFWRTIGDREIRYDDLKMLKFMTRCVMETLRLWNAVPNGTFREVQFDDYITGPNGEEVLLKKGTFMQIVNWSRHRNPDLWGPDVDEFNPDREFKDAELWYDQGLAAYNPASDRFSPFTYPGRDCIGKNFAHMEMRLILANLLRNYEFALTEEYLEADAGTYLGVNYGTLAPQDLKSPPFVSSKAGWATFSKQVPTGMHFYVRPRTGKPRL</sequence>
<keyword evidence="2" id="KW-0408">Iron</keyword>
<dbReference type="InParanoid" id="A0A2R5GK94"/>
<evidence type="ECO:0000313" key="4">
    <source>
        <dbReference type="Proteomes" id="UP000241890"/>
    </source>
</evidence>
<dbReference type="InterPro" id="IPR002401">
    <property type="entry name" value="Cyt_P450_E_grp-I"/>
</dbReference>
<comment type="cofactor">
    <cofactor evidence="2">
        <name>heme</name>
        <dbReference type="ChEBI" id="CHEBI:30413"/>
    </cofactor>
</comment>
<dbReference type="Pfam" id="PF00067">
    <property type="entry name" value="p450"/>
    <property type="match status" value="1"/>
</dbReference>
<dbReference type="GO" id="GO:0020037">
    <property type="term" value="F:heme binding"/>
    <property type="evidence" value="ECO:0007669"/>
    <property type="project" value="InterPro"/>
</dbReference>
<keyword evidence="4" id="KW-1185">Reference proteome</keyword>
<evidence type="ECO:0000256" key="2">
    <source>
        <dbReference type="PIRSR" id="PIRSR602401-1"/>
    </source>
</evidence>
<dbReference type="GO" id="GO:0005506">
    <property type="term" value="F:iron ion binding"/>
    <property type="evidence" value="ECO:0007669"/>
    <property type="project" value="InterPro"/>
</dbReference>
<reference evidence="3 4" key="1">
    <citation type="submission" date="2017-12" db="EMBL/GenBank/DDBJ databases">
        <title>Sequencing, de novo assembly and annotation of complete genome of a new Thraustochytrid species, strain FCC1311.</title>
        <authorList>
            <person name="Sedici K."/>
            <person name="Godart F."/>
            <person name="Aiese Cigliano R."/>
            <person name="Sanseverino W."/>
            <person name="Barakat M."/>
            <person name="Ortet P."/>
            <person name="Marechal E."/>
            <person name="Cagnac O."/>
            <person name="Amato A."/>
        </authorList>
    </citation>
    <scope>NUCLEOTIDE SEQUENCE [LARGE SCALE GENOMIC DNA]</scope>
</reference>
<dbReference type="SUPFAM" id="SSF48264">
    <property type="entry name" value="Cytochrome P450"/>
    <property type="match status" value="1"/>
</dbReference>
<organism evidence="3 4">
    <name type="scientific">Hondaea fermentalgiana</name>
    <dbReference type="NCBI Taxonomy" id="2315210"/>
    <lineage>
        <taxon>Eukaryota</taxon>
        <taxon>Sar</taxon>
        <taxon>Stramenopiles</taxon>
        <taxon>Bigyra</taxon>
        <taxon>Labyrinthulomycetes</taxon>
        <taxon>Thraustochytrida</taxon>
        <taxon>Thraustochytriidae</taxon>
        <taxon>Hondaea</taxon>
    </lineage>
</organism>
<evidence type="ECO:0000256" key="1">
    <source>
        <dbReference type="ARBA" id="ARBA00010617"/>
    </source>
</evidence>
<accession>A0A2R5GK94</accession>
<dbReference type="InterPro" id="IPR001128">
    <property type="entry name" value="Cyt_P450"/>
</dbReference>